<proteinExistence type="predicted"/>
<gene>
    <name evidence="3" type="ORF">AQJ54_09815</name>
</gene>
<dbReference type="AlphaFoldDB" id="A0A101S6Y7"/>
<evidence type="ECO:0000256" key="1">
    <source>
        <dbReference type="SAM" id="MobiDB-lite"/>
    </source>
</evidence>
<keyword evidence="2" id="KW-0812">Transmembrane</keyword>
<comment type="caution">
    <text evidence="3">The sequence shown here is derived from an EMBL/GenBank/DDBJ whole genome shotgun (WGS) entry which is preliminary data.</text>
</comment>
<dbReference type="Proteomes" id="UP000054375">
    <property type="component" value="Unassembled WGS sequence"/>
</dbReference>
<accession>A0A101S6Y7</accession>
<keyword evidence="2" id="KW-0472">Membrane</keyword>
<feature type="compositionally biased region" description="Acidic residues" evidence="1">
    <location>
        <begin position="79"/>
        <end position="92"/>
    </location>
</feature>
<name>A0A101S6Y7_9ACTN</name>
<sequence>MDENVARPPAAPPPPAFPAPWPIEPPPLPPKQRRTNAVIIGSAVAVIAAIVTTGIVVGATKGSTDDGKPSSTAAASGVTDDDPVVPFDEPDPEPTYPQVDADSFSIDLRTTQRQCFGSAGCNVTVEPELTYLGSSSDLDPDAVYEITYEIHGDESGPVIQTAELTNQTSLSYRPSLISTASASTELSVEITDVTSG</sequence>
<keyword evidence="2" id="KW-1133">Transmembrane helix</keyword>
<feature type="compositionally biased region" description="Pro residues" evidence="1">
    <location>
        <begin position="9"/>
        <end position="30"/>
    </location>
</feature>
<protein>
    <submittedName>
        <fullName evidence="3">Uncharacterized protein</fullName>
    </submittedName>
</protein>
<evidence type="ECO:0000313" key="3">
    <source>
        <dbReference type="EMBL" id="KUN68243.1"/>
    </source>
</evidence>
<organism evidence="3 4">
    <name type="scientific">Streptomyces griseorubiginosus</name>
    <dbReference type="NCBI Taxonomy" id="67304"/>
    <lineage>
        <taxon>Bacteria</taxon>
        <taxon>Bacillati</taxon>
        <taxon>Actinomycetota</taxon>
        <taxon>Actinomycetes</taxon>
        <taxon>Kitasatosporales</taxon>
        <taxon>Streptomycetaceae</taxon>
        <taxon>Streptomyces</taxon>
    </lineage>
</organism>
<reference evidence="3 4" key="1">
    <citation type="submission" date="2015-10" db="EMBL/GenBank/DDBJ databases">
        <title>Draft genome sequence of Streptomyces griseorubiginosus DSM 40469, type strain for the species Streptomyces griseorubiginosus.</title>
        <authorList>
            <person name="Ruckert C."/>
            <person name="Winkler A."/>
            <person name="Kalinowski J."/>
            <person name="Kampfer P."/>
            <person name="Glaeser S."/>
        </authorList>
    </citation>
    <scope>NUCLEOTIDE SEQUENCE [LARGE SCALE GENOMIC DNA]</scope>
    <source>
        <strain evidence="3 4">DSM 40469</strain>
    </source>
</reference>
<feature type="region of interest" description="Disordered" evidence="1">
    <location>
        <begin position="59"/>
        <end position="99"/>
    </location>
</feature>
<evidence type="ECO:0000256" key="2">
    <source>
        <dbReference type="SAM" id="Phobius"/>
    </source>
</evidence>
<feature type="region of interest" description="Disordered" evidence="1">
    <location>
        <begin position="1"/>
        <end position="33"/>
    </location>
</feature>
<evidence type="ECO:0000313" key="4">
    <source>
        <dbReference type="Proteomes" id="UP000054375"/>
    </source>
</evidence>
<dbReference type="RefSeq" id="WP_062236048.1">
    <property type="nucleotide sequence ID" value="NZ_JBPJFL010000002.1"/>
</dbReference>
<dbReference type="EMBL" id="LMWV01000006">
    <property type="protein sequence ID" value="KUN68243.1"/>
    <property type="molecule type" value="Genomic_DNA"/>
</dbReference>
<keyword evidence="4" id="KW-1185">Reference proteome</keyword>
<feature type="transmembrane region" description="Helical" evidence="2">
    <location>
        <begin position="37"/>
        <end position="59"/>
    </location>
</feature>